<evidence type="ECO:0000313" key="2">
    <source>
        <dbReference type="EMBL" id="CEP13554.1"/>
    </source>
</evidence>
<feature type="compositionally biased region" description="Acidic residues" evidence="1">
    <location>
        <begin position="114"/>
        <end position="123"/>
    </location>
</feature>
<dbReference type="OrthoDB" id="8026949at2759"/>
<accession>A0A0B7N7W5</accession>
<evidence type="ECO:0000256" key="1">
    <source>
        <dbReference type="SAM" id="MobiDB-lite"/>
    </source>
</evidence>
<sequence>MVEFFRSAKENGRRPNPYLVCCTSVGLIVLFRQHIRARLQYAISATKVVIFVPAVPSWSSVDGFGCDQPGHIVRFCPEAKQTVLLDLEEVEEQKEIEAVGRKETVEEIPSGSESEQEQMEENPLDEVLNSGEAMACENNDEEDEVQFACAAVMRRGYIV</sequence>
<reference evidence="2 3" key="1">
    <citation type="submission" date="2014-09" db="EMBL/GenBank/DDBJ databases">
        <authorList>
            <person name="Ellenberger Sabrina"/>
        </authorList>
    </citation>
    <scope>NUCLEOTIDE SEQUENCE [LARGE SCALE GENOMIC DNA]</scope>
    <source>
        <strain evidence="2 3">CBS 412.66</strain>
    </source>
</reference>
<protein>
    <submittedName>
        <fullName evidence="2">Uncharacterized protein</fullName>
    </submittedName>
</protein>
<dbReference type="AlphaFoldDB" id="A0A0B7N7W5"/>
<keyword evidence="3" id="KW-1185">Reference proteome</keyword>
<proteinExistence type="predicted"/>
<gene>
    <name evidence="2" type="primary">PARPA_07640.1 scaffold 28800</name>
</gene>
<organism evidence="2 3">
    <name type="scientific">Parasitella parasitica</name>
    <dbReference type="NCBI Taxonomy" id="35722"/>
    <lineage>
        <taxon>Eukaryota</taxon>
        <taxon>Fungi</taxon>
        <taxon>Fungi incertae sedis</taxon>
        <taxon>Mucoromycota</taxon>
        <taxon>Mucoromycotina</taxon>
        <taxon>Mucoromycetes</taxon>
        <taxon>Mucorales</taxon>
        <taxon>Mucorineae</taxon>
        <taxon>Mucoraceae</taxon>
        <taxon>Parasitella</taxon>
    </lineage>
</organism>
<evidence type="ECO:0000313" key="3">
    <source>
        <dbReference type="Proteomes" id="UP000054107"/>
    </source>
</evidence>
<feature type="region of interest" description="Disordered" evidence="1">
    <location>
        <begin position="98"/>
        <end position="123"/>
    </location>
</feature>
<dbReference type="EMBL" id="LN729931">
    <property type="protein sequence ID" value="CEP13554.1"/>
    <property type="molecule type" value="Genomic_DNA"/>
</dbReference>
<name>A0A0B7N7W5_9FUNG</name>
<dbReference type="Proteomes" id="UP000054107">
    <property type="component" value="Unassembled WGS sequence"/>
</dbReference>